<name>A0A5C3FD06_9BASI</name>
<organism evidence="1 2">
    <name type="scientific">Pseudozyma flocculosa</name>
    <dbReference type="NCBI Taxonomy" id="84751"/>
    <lineage>
        <taxon>Eukaryota</taxon>
        <taxon>Fungi</taxon>
        <taxon>Dikarya</taxon>
        <taxon>Basidiomycota</taxon>
        <taxon>Ustilaginomycotina</taxon>
        <taxon>Ustilaginomycetes</taxon>
        <taxon>Ustilaginales</taxon>
        <taxon>Ustilaginaceae</taxon>
        <taxon>Pseudozyma</taxon>
    </lineage>
</organism>
<dbReference type="Proteomes" id="UP000323386">
    <property type="component" value="Unassembled WGS sequence"/>
</dbReference>
<protein>
    <submittedName>
        <fullName evidence="1">Uncharacterized protein</fullName>
    </submittedName>
</protein>
<evidence type="ECO:0000313" key="1">
    <source>
        <dbReference type="EMBL" id="SPO42238.1"/>
    </source>
</evidence>
<gene>
    <name evidence="1" type="ORF">PSFLO_07721</name>
</gene>
<dbReference type="AlphaFoldDB" id="A0A5C3FD06"/>
<dbReference type="EMBL" id="OOIP01000050">
    <property type="protein sequence ID" value="SPO42238.1"/>
    <property type="molecule type" value="Genomic_DNA"/>
</dbReference>
<keyword evidence="2" id="KW-1185">Reference proteome</keyword>
<evidence type="ECO:0000313" key="2">
    <source>
        <dbReference type="Proteomes" id="UP000323386"/>
    </source>
</evidence>
<proteinExistence type="predicted"/>
<sequence>MPSLHACRRPLIAQWLVVFRGGGGGGGGGWWLVVDGGWWLVSGLTHPPSFAGRVERVFVLFARYARNARSPQSGTHYQGGLCPHHEAPICLSSCVRFVAGRPTNTPLTPALSVSRPPCCAVPDKRSLGAHLQGCPQNKQGRGAY</sequence>
<reference evidence="1 2" key="1">
    <citation type="submission" date="2018-03" db="EMBL/GenBank/DDBJ databases">
        <authorList>
            <person name="Guldener U."/>
        </authorList>
    </citation>
    <scope>NUCLEOTIDE SEQUENCE [LARGE SCALE GENOMIC DNA]</scope>
    <source>
        <strain evidence="1 2">DAOM196992</strain>
    </source>
</reference>
<accession>A0A5C3FD06</accession>